<gene>
    <name evidence="3" type="ORF">GCM10011572_47020</name>
</gene>
<dbReference type="InterPro" id="IPR002105">
    <property type="entry name" value="Dockerin_1_rpt"/>
</dbReference>
<feature type="domain" description="Dockerin" evidence="2">
    <location>
        <begin position="939"/>
        <end position="1004"/>
    </location>
</feature>
<dbReference type="SUPFAM" id="SSF55486">
    <property type="entry name" value="Metalloproteases ('zincins'), catalytic domain"/>
    <property type="match status" value="1"/>
</dbReference>
<dbReference type="CDD" id="cd14256">
    <property type="entry name" value="Dockerin_I"/>
    <property type="match status" value="1"/>
</dbReference>
<dbReference type="Gene3D" id="1.10.1330.10">
    <property type="entry name" value="Dockerin domain"/>
    <property type="match status" value="1"/>
</dbReference>
<dbReference type="EMBL" id="BMKG01000028">
    <property type="protein sequence ID" value="GGC20253.1"/>
    <property type="molecule type" value="Genomic_DNA"/>
</dbReference>
<dbReference type="RefSeq" id="WP_211517402.1">
    <property type="nucleotide sequence ID" value="NZ_BMKG01000028.1"/>
</dbReference>
<dbReference type="InterPro" id="IPR024079">
    <property type="entry name" value="MetalloPept_cat_dom_sf"/>
</dbReference>
<evidence type="ECO:0000256" key="1">
    <source>
        <dbReference type="SAM" id="MobiDB-lite"/>
    </source>
</evidence>
<protein>
    <recommendedName>
        <fullName evidence="2">Dockerin domain-containing protein</fullName>
    </recommendedName>
</protein>
<dbReference type="Gene3D" id="3.40.390.10">
    <property type="entry name" value="Collagenase (Catalytic Domain)"/>
    <property type="match status" value="1"/>
</dbReference>
<proteinExistence type="predicted"/>
<name>A0ABQ1L644_9BURK</name>
<dbReference type="PROSITE" id="PS51766">
    <property type="entry name" value="DOCKERIN"/>
    <property type="match status" value="1"/>
</dbReference>
<dbReference type="SUPFAM" id="SSF63446">
    <property type="entry name" value="Type I dockerin domain"/>
    <property type="match status" value="1"/>
</dbReference>
<dbReference type="InterPro" id="IPR016134">
    <property type="entry name" value="Dockerin_dom"/>
</dbReference>
<reference evidence="4" key="1">
    <citation type="journal article" date="2019" name="Int. J. Syst. Evol. Microbiol.">
        <title>The Global Catalogue of Microorganisms (GCM) 10K type strain sequencing project: providing services to taxonomists for standard genome sequencing and annotation.</title>
        <authorList>
            <consortium name="The Broad Institute Genomics Platform"/>
            <consortium name="The Broad Institute Genome Sequencing Center for Infectious Disease"/>
            <person name="Wu L."/>
            <person name="Ma J."/>
        </authorList>
    </citation>
    <scope>NUCLEOTIDE SEQUENCE [LARGE SCALE GENOMIC DNA]</scope>
    <source>
        <strain evidence="4">CGMCC 1.15931</strain>
    </source>
</reference>
<accession>A0ABQ1L644</accession>
<evidence type="ECO:0000313" key="4">
    <source>
        <dbReference type="Proteomes" id="UP000622638"/>
    </source>
</evidence>
<feature type="region of interest" description="Disordered" evidence="1">
    <location>
        <begin position="1"/>
        <end position="25"/>
    </location>
</feature>
<organism evidence="3 4">
    <name type="scientific">Pseudoduganella buxea</name>
    <dbReference type="NCBI Taxonomy" id="1949069"/>
    <lineage>
        <taxon>Bacteria</taxon>
        <taxon>Pseudomonadati</taxon>
        <taxon>Pseudomonadota</taxon>
        <taxon>Betaproteobacteria</taxon>
        <taxon>Burkholderiales</taxon>
        <taxon>Oxalobacteraceae</taxon>
        <taxon>Telluria group</taxon>
        <taxon>Pseudoduganella</taxon>
    </lineage>
</organism>
<dbReference type="InterPro" id="IPR018247">
    <property type="entry name" value="EF_Hand_1_Ca_BS"/>
</dbReference>
<evidence type="ECO:0000259" key="2">
    <source>
        <dbReference type="PROSITE" id="PS51766"/>
    </source>
</evidence>
<sequence>MSIKFSTPSHQDGRKEPRNPRGPGARTTLALCIALGWAAILPHAGAAQTAAPVTTQAAAAFWQSVAVPTDSLVVGGGAKKLSVKPRKFHAATLDKSGMKSLAAGAPQERGDGAVTGQQTISLPHPDGGYQRFVIVDSPVMEAGLAAKHPNIKTYKGRGVDDPNATLRMDITPLGLHASVRSSQGSWYVDPYYHLDDSVYASYHRRDLPNQHGPLLERDLAEAQLSLTRGFYHAGDKLEVRGAGFTPGASVTLVVRAEGDAAPLQTVVATAGQDGAVRATLPADKGGNPGAYQVTASDGERTSEATFHVVSDATSVDAATGNQLRTYRLALVTDPSYANYFGGSANVTAAKVTLINRVTQIYEDETSIRLVLIDATDALNLDTDAQMTGANGPCGATACYTPSQAEGCSSSLLSRNRIVTGLLAGAGNFDVGHIALGLNGGGIASLGVVGANGKAQGCTGVPTPVGDYFAVDYVAHELGHQFSGNHTFNGTNGSCTGGNRNPDTSVEPGSGSSIMAYAGICGPDNLQPHSDPYWSQRSFDEIVAYTSGAETSVNEVQAAALRGFSSNGAQFQVRWNGKLSAPIVRGTNYTVSAVRNAIRAIEGWPNGGVVTISALSDGGFTATFGGTLAGVDVAPLEIVNGSAGVSGFVGEVAVGGLTKRGGSISATGNAAPVVTVAPGYTIPLRTPFALTGTAVDADGDALTYLWEQNDIGGDDGTALLSNGKVNGPLFRQFGVRAVVSSADSIKYGSPGENHTTGVPTRVFPDLPQLLINNTNAETGACPTPAATPTAAQIDCYSEYLPTASYRGAGDNANPAALNFKLTARDGQGGVNSASTKLTLAQNAGPFLVTSHNSAATVEGGSTQTVTWSVANTNVAPVSTANVRIVLSVDGGKTYPHVLAASTPNTGSKAVTLPALATDAARIKVEALGNVFFDVSNADLRIRVTGDVDGDGSIGCADVALVKASLGKRTGQVGFDARADVNADGVVDVRDVASVSRSLPAGSACN</sequence>
<dbReference type="PROSITE" id="PS00018">
    <property type="entry name" value="EF_HAND_1"/>
    <property type="match status" value="2"/>
</dbReference>
<dbReference type="Proteomes" id="UP000622638">
    <property type="component" value="Unassembled WGS sequence"/>
</dbReference>
<dbReference type="InterPro" id="IPR036439">
    <property type="entry name" value="Dockerin_dom_sf"/>
</dbReference>
<dbReference type="Pfam" id="PF13574">
    <property type="entry name" value="Reprolysin_2"/>
    <property type="match status" value="1"/>
</dbReference>
<keyword evidence="4" id="KW-1185">Reference proteome</keyword>
<feature type="compositionally biased region" description="Polar residues" evidence="1">
    <location>
        <begin position="1"/>
        <end position="10"/>
    </location>
</feature>
<comment type="caution">
    <text evidence="3">The sequence shown here is derived from an EMBL/GenBank/DDBJ whole genome shotgun (WGS) entry which is preliminary data.</text>
</comment>
<dbReference type="Pfam" id="PF00404">
    <property type="entry name" value="Dockerin_1"/>
    <property type="match status" value="1"/>
</dbReference>
<evidence type="ECO:0000313" key="3">
    <source>
        <dbReference type="EMBL" id="GGC20253.1"/>
    </source>
</evidence>